<proteinExistence type="predicted"/>
<dbReference type="PANTHER" id="PTHR34270:SF16">
    <property type="entry name" value="TRANSMEMBRANE PROTEIN"/>
    <property type="match status" value="1"/>
</dbReference>
<protein>
    <submittedName>
        <fullName evidence="2">Uncharacterized protein</fullName>
    </submittedName>
</protein>
<organism evidence="2 3">
    <name type="scientific">Eruca vesicaria subsp. sativa</name>
    <name type="common">Garden rocket</name>
    <name type="synonym">Eruca sativa</name>
    <dbReference type="NCBI Taxonomy" id="29727"/>
    <lineage>
        <taxon>Eukaryota</taxon>
        <taxon>Viridiplantae</taxon>
        <taxon>Streptophyta</taxon>
        <taxon>Embryophyta</taxon>
        <taxon>Tracheophyta</taxon>
        <taxon>Spermatophyta</taxon>
        <taxon>Magnoliopsida</taxon>
        <taxon>eudicotyledons</taxon>
        <taxon>Gunneridae</taxon>
        <taxon>Pentapetalae</taxon>
        <taxon>rosids</taxon>
        <taxon>malvids</taxon>
        <taxon>Brassicales</taxon>
        <taxon>Brassicaceae</taxon>
        <taxon>Brassiceae</taxon>
        <taxon>Eruca</taxon>
    </lineage>
</organism>
<keyword evidence="1" id="KW-1133">Transmembrane helix</keyword>
<comment type="caution">
    <text evidence="2">The sequence shown here is derived from an EMBL/GenBank/DDBJ whole genome shotgun (WGS) entry which is preliminary data.</text>
</comment>
<gene>
    <name evidence="2" type="ORF">ERUC_LOCUS27267</name>
</gene>
<dbReference type="Proteomes" id="UP001642260">
    <property type="component" value="Unassembled WGS sequence"/>
</dbReference>
<evidence type="ECO:0000256" key="1">
    <source>
        <dbReference type="SAM" id="Phobius"/>
    </source>
</evidence>
<name>A0ABC8KYU7_ERUVS</name>
<evidence type="ECO:0000313" key="2">
    <source>
        <dbReference type="EMBL" id="CAH8361511.1"/>
    </source>
</evidence>
<keyword evidence="1" id="KW-0472">Membrane</keyword>
<sequence length="93" mass="10397">MATLNTVSVLYLVLSIILVFEAITISMKDVSHPKNSTDDVSYQKVSTKDVSYKKNSTENIISYGAMRANHAWGCSPKYPQFCNKTEANPYTKV</sequence>
<reference evidence="2 3" key="1">
    <citation type="submission" date="2022-03" db="EMBL/GenBank/DDBJ databases">
        <authorList>
            <person name="Macdonald S."/>
            <person name="Ahmed S."/>
            <person name="Newling K."/>
        </authorList>
    </citation>
    <scope>NUCLEOTIDE SEQUENCE [LARGE SCALE GENOMIC DNA]</scope>
</reference>
<feature type="transmembrane region" description="Helical" evidence="1">
    <location>
        <begin position="6"/>
        <end position="25"/>
    </location>
</feature>
<dbReference type="AlphaFoldDB" id="A0ABC8KYU7"/>
<keyword evidence="1" id="KW-0812">Transmembrane</keyword>
<keyword evidence="3" id="KW-1185">Reference proteome</keyword>
<dbReference type="PANTHER" id="PTHR34270">
    <property type="entry name" value="PROTEIN RALF-LIKE 15-RELATED"/>
    <property type="match status" value="1"/>
</dbReference>
<accession>A0ABC8KYU7</accession>
<dbReference type="EMBL" id="CAKOAT010309599">
    <property type="protein sequence ID" value="CAH8361511.1"/>
    <property type="molecule type" value="Genomic_DNA"/>
</dbReference>
<evidence type="ECO:0000313" key="3">
    <source>
        <dbReference type="Proteomes" id="UP001642260"/>
    </source>
</evidence>